<dbReference type="EC" id="1.1.1.-" evidence="4"/>
<dbReference type="PROSITE" id="PS51257">
    <property type="entry name" value="PROKAR_LIPOPROTEIN"/>
    <property type="match status" value="1"/>
</dbReference>
<sequence>MTKTVFITGASSGIGQACAEVLAREGYDLLLCARRLNRLETLKEKLNTAYPHIRIHTFELDVRDAEQVQQQINGLPEEWKKINVLVNNAGLSQGLDPIHQGDIGDWDRMIDTNVKGLLYVSKAVIPLMDTENGAHIVNLGSIAGKEVYPNGNVYCATKHAVDALTKAMRIDLLSSGIKVTSIDPGMVETEFSEVRFHGDRDRAKAVYTGVQPLTGTDVAETILFVITRPAHVNINDLLIMPTAQATGTIVNRK</sequence>
<gene>
    <name evidence="4" type="primary">ydfG_2</name>
    <name evidence="4" type="ORF">NCTC11429_04994</name>
</gene>
<keyword evidence="2 4" id="KW-0560">Oxidoreductase</keyword>
<accession>A0A4U9W5Q9</accession>
<dbReference type="InterPro" id="IPR002347">
    <property type="entry name" value="SDR_fam"/>
</dbReference>
<dbReference type="PRINTS" id="PR00080">
    <property type="entry name" value="SDRFAMILY"/>
</dbReference>
<dbReference type="PRINTS" id="PR00081">
    <property type="entry name" value="GDHRDH"/>
</dbReference>
<dbReference type="CDD" id="cd05346">
    <property type="entry name" value="SDR_c5"/>
    <property type="match status" value="1"/>
</dbReference>
<dbReference type="InterPro" id="IPR020904">
    <property type="entry name" value="Sc_DH/Rdtase_CS"/>
</dbReference>
<dbReference type="Proteomes" id="UP000308196">
    <property type="component" value="Chromosome"/>
</dbReference>
<dbReference type="Gene3D" id="3.40.50.720">
    <property type="entry name" value="NAD(P)-binding Rossmann-like Domain"/>
    <property type="match status" value="1"/>
</dbReference>
<dbReference type="STRING" id="1123265.GCA_000686625_00332"/>
<evidence type="ECO:0000256" key="3">
    <source>
        <dbReference type="RuleBase" id="RU000363"/>
    </source>
</evidence>
<reference evidence="4 5" key="1">
    <citation type="submission" date="2019-05" db="EMBL/GenBank/DDBJ databases">
        <authorList>
            <consortium name="Pathogen Informatics"/>
        </authorList>
    </citation>
    <scope>NUCLEOTIDE SEQUENCE [LARGE SCALE GENOMIC DNA]</scope>
    <source>
        <strain evidence="4 5">NCTC11429</strain>
    </source>
</reference>
<name>A0A4U9W5Q9_9SPHI</name>
<dbReference type="PANTHER" id="PTHR42901:SF1">
    <property type="entry name" value="ALCOHOL DEHYDROGENASE"/>
    <property type="match status" value="1"/>
</dbReference>
<dbReference type="SUPFAM" id="SSF51735">
    <property type="entry name" value="NAD(P)-binding Rossmann-fold domains"/>
    <property type="match status" value="1"/>
</dbReference>
<comment type="similarity">
    <text evidence="1 3">Belongs to the short-chain dehydrogenases/reductases (SDR) family.</text>
</comment>
<dbReference type="AlphaFoldDB" id="A0A4U9W5Q9"/>
<dbReference type="PROSITE" id="PS00061">
    <property type="entry name" value="ADH_SHORT"/>
    <property type="match status" value="1"/>
</dbReference>
<dbReference type="EMBL" id="LR590484">
    <property type="protein sequence ID" value="VTR54110.1"/>
    <property type="molecule type" value="Genomic_DNA"/>
</dbReference>
<dbReference type="PANTHER" id="PTHR42901">
    <property type="entry name" value="ALCOHOL DEHYDROGENASE"/>
    <property type="match status" value="1"/>
</dbReference>
<dbReference type="KEGG" id="stha:NCTC11429_04994"/>
<dbReference type="GeneID" id="78465548"/>
<evidence type="ECO:0000313" key="5">
    <source>
        <dbReference type="Proteomes" id="UP000308196"/>
    </source>
</evidence>
<evidence type="ECO:0000313" key="4">
    <source>
        <dbReference type="EMBL" id="VTR54110.1"/>
    </source>
</evidence>
<proteinExistence type="inferred from homology"/>
<protein>
    <submittedName>
        <fullName evidence="4">NADP-dependent 3-hydroxy acid dehydrogenase YdfG</fullName>
        <ecNumber evidence="4">1.1.1.-</ecNumber>
    </submittedName>
</protein>
<evidence type="ECO:0000256" key="2">
    <source>
        <dbReference type="ARBA" id="ARBA00023002"/>
    </source>
</evidence>
<evidence type="ECO:0000256" key="1">
    <source>
        <dbReference type="ARBA" id="ARBA00006484"/>
    </source>
</evidence>
<dbReference type="FunFam" id="3.40.50.720:FF:000047">
    <property type="entry name" value="NADP-dependent L-serine/L-allo-threonine dehydrogenase"/>
    <property type="match status" value="1"/>
</dbReference>
<dbReference type="InterPro" id="IPR036291">
    <property type="entry name" value="NAD(P)-bd_dom_sf"/>
</dbReference>
<dbReference type="GO" id="GO:0016616">
    <property type="term" value="F:oxidoreductase activity, acting on the CH-OH group of donors, NAD or NADP as acceptor"/>
    <property type="evidence" value="ECO:0007669"/>
    <property type="project" value="UniProtKB-ARBA"/>
</dbReference>
<organism evidence="4 5">
    <name type="scientific">Sphingobacterium thalpophilum</name>
    <dbReference type="NCBI Taxonomy" id="259"/>
    <lineage>
        <taxon>Bacteria</taxon>
        <taxon>Pseudomonadati</taxon>
        <taxon>Bacteroidota</taxon>
        <taxon>Sphingobacteriia</taxon>
        <taxon>Sphingobacteriales</taxon>
        <taxon>Sphingobacteriaceae</taxon>
        <taxon>Sphingobacterium</taxon>
    </lineage>
</organism>
<dbReference type="Pfam" id="PF00106">
    <property type="entry name" value="adh_short"/>
    <property type="match status" value="1"/>
</dbReference>
<dbReference type="RefSeq" id="WP_028068469.1">
    <property type="nucleotide sequence ID" value="NZ_CP158797.1"/>
</dbReference>